<dbReference type="PRINTS" id="PR00080">
    <property type="entry name" value="SDRFAMILY"/>
</dbReference>
<evidence type="ECO:0000256" key="1">
    <source>
        <dbReference type="ARBA" id="ARBA00006484"/>
    </source>
</evidence>
<dbReference type="AlphaFoldDB" id="A0A5B2VHS0"/>
<dbReference type="PRINTS" id="PR00081">
    <property type="entry name" value="GDHRDH"/>
</dbReference>
<dbReference type="EMBL" id="VUOC01000004">
    <property type="protein sequence ID" value="KAA2238474.1"/>
    <property type="molecule type" value="Genomic_DNA"/>
</dbReference>
<evidence type="ECO:0000313" key="3">
    <source>
        <dbReference type="EMBL" id="KAA2238474.1"/>
    </source>
</evidence>
<name>A0A5B2VHS0_9BACT</name>
<organism evidence="3 4">
    <name type="scientific">Chitinophaga agrisoli</name>
    <dbReference type="NCBI Taxonomy" id="2607653"/>
    <lineage>
        <taxon>Bacteria</taxon>
        <taxon>Pseudomonadati</taxon>
        <taxon>Bacteroidota</taxon>
        <taxon>Chitinophagia</taxon>
        <taxon>Chitinophagales</taxon>
        <taxon>Chitinophagaceae</taxon>
        <taxon>Chitinophaga</taxon>
    </lineage>
</organism>
<accession>A0A5B2VHS0</accession>
<dbReference type="Gene3D" id="3.40.50.720">
    <property type="entry name" value="NAD(P)-binding Rossmann-like Domain"/>
    <property type="match status" value="1"/>
</dbReference>
<reference evidence="3 4" key="2">
    <citation type="submission" date="2019-09" db="EMBL/GenBank/DDBJ databases">
        <authorList>
            <person name="Jin C."/>
        </authorList>
    </citation>
    <scope>NUCLEOTIDE SEQUENCE [LARGE SCALE GENOMIC DNA]</scope>
    <source>
        <strain evidence="3 4">BN140078</strain>
    </source>
</reference>
<gene>
    <name evidence="3" type="ORF">F0L74_19810</name>
</gene>
<evidence type="ECO:0000313" key="4">
    <source>
        <dbReference type="Proteomes" id="UP000324611"/>
    </source>
</evidence>
<protein>
    <submittedName>
        <fullName evidence="3">SDR family NAD(P)-dependent oxidoreductase</fullName>
    </submittedName>
</protein>
<dbReference type="PANTHER" id="PTHR42879">
    <property type="entry name" value="3-OXOACYL-(ACYL-CARRIER-PROTEIN) REDUCTASE"/>
    <property type="match status" value="1"/>
</dbReference>
<sequence length="271" mass="29173">MDLGLQGKTIFITGGSKGIGRATALAYGKEPGAQVAISYCHSREAANEIVQLIEAGGGKAMAVEMDLAAPGSLELAVSQISRQWGGIDVLVNNAVVWGDPSNRGKNLEEQPWEAWQEMININLLGTVKLTRLVVPFMRSRGWGRIVNISSDLSTDSMKGSGPYSTLKAAYVGFIANLVEEYAAFNILSNNVLPSWTLTERAKKFFPAQTHETLSKAYPTGRITLPEDVASLILYLGSAANGHVNGESIRVTGKASMPLLNYLFKEVRATNA</sequence>
<dbReference type="SUPFAM" id="SSF51735">
    <property type="entry name" value="NAD(P)-binding Rossmann-fold domains"/>
    <property type="match status" value="1"/>
</dbReference>
<evidence type="ECO:0000256" key="2">
    <source>
        <dbReference type="RuleBase" id="RU000363"/>
    </source>
</evidence>
<proteinExistence type="inferred from homology"/>
<dbReference type="InterPro" id="IPR002347">
    <property type="entry name" value="SDR_fam"/>
</dbReference>
<dbReference type="Proteomes" id="UP000324611">
    <property type="component" value="Unassembled WGS sequence"/>
</dbReference>
<comment type="caution">
    <text evidence="3">The sequence shown here is derived from an EMBL/GenBank/DDBJ whole genome shotgun (WGS) entry which is preliminary data.</text>
</comment>
<dbReference type="RefSeq" id="WP_149839654.1">
    <property type="nucleotide sequence ID" value="NZ_VUOC01000004.1"/>
</dbReference>
<dbReference type="InterPro" id="IPR036291">
    <property type="entry name" value="NAD(P)-bd_dom_sf"/>
</dbReference>
<keyword evidence="4" id="KW-1185">Reference proteome</keyword>
<dbReference type="CDD" id="cd05233">
    <property type="entry name" value="SDR_c"/>
    <property type="match status" value="1"/>
</dbReference>
<reference evidence="3 4" key="1">
    <citation type="submission" date="2019-09" db="EMBL/GenBank/DDBJ databases">
        <title>Chitinophaga ginsengihumi sp. nov., isolated from soil of ginseng rhizosphere.</title>
        <authorList>
            <person name="Lee J."/>
        </authorList>
    </citation>
    <scope>NUCLEOTIDE SEQUENCE [LARGE SCALE GENOMIC DNA]</scope>
    <source>
        <strain evidence="3 4">BN140078</strain>
    </source>
</reference>
<comment type="similarity">
    <text evidence="1 2">Belongs to the short-chain dehydrogenases/reductases (SDR) family.</text>
</comment>
<dbReference type="Pfam" id="PF00106">
    <property type="entry name" value="adh_short"/>
    <property type="match status" value="1"/>
</dbReference>
<dbReference type="InterPro" id="IPR050259">
    <property type="entry name" value="SDR"/>
</dbReference>